<accession>A0ABV9DEM9</accession>
<evidence type="ECO:0000313" key="1">
    <source>
        <dbReference type="EMBL" id="MFC4557236.1"/>
    </source>
</evidence>
<reference evidence="2" key="1">
    <citation type="journal article" date="2019" name="Int. J. Syst. Evol. Microbiol.">
        <title>The Global Catalogue of Microorganisms (GCM) 10K type strain sequencing project: providing services to taxonomists for standard genome sequencing and annotation.</title>
        <authorList>
            <consortium name="The Broad Institute Genomics Platform"/>
            <consortium name="The Broad Institute Genome Sequencing Center for Infectious Disease"/>
            <person name="Wu L."/>
            <person name="Ma J."/>
        </authorList>
    </citation>
    <scope>NUCLEOTIDE SEQUENCE [LARGE SCALE GENOMIC DNA]</scope>
    <source>
        <strain evidence="2">CGMCC 4.7426</strain>
    </source>
</reference>
<keyword evidence="2" id="KW-1185">Reference proteome</keyword>
<dbReference type="EMBL" id="JBHSFU010000003">
    <property type="protein sequence ID" value="MFC4557236.1"/>
    <property type="molecule type" value="Genomic_DNA"/>
</dbReference>
<evidence type="ECO:0008006" key="3">
    <source>
        <dbReference type="Google" id="ProtNLM"/>
    </source>
</evidence>
<proteinExistence type="predicted"/>
<name>A0ABV9DEM9_9BACI</name>
<dbReference type="Proteomes" id="UP001595989">
    <property type="component" value="Unassembled WGS sequence"/>
</dbReference>
<comment type="caution">
    <text evidence="1">The sequence shown here is derived from an EMBL/GenBank/DDBJ whole genome shotgun (WGS) entry which is preliminary data.</text>
</comment>
<sequence>MAFGIDKEELKAWKAEVKKGNVAILTHYWVDARFPGCYTVTKVGCSDLEKLKEWGKKYGLEPQWIHRDKNHPHFDLFGDRQKNILVEEGMWEQITRFNL</sequence>
<organism evidence="1 2">
    <name type="scientific">Virgibacillus kekensis</name>
    <dbReference type="NCBI Taxonomy" id="202261"/>
    <lineage>
        <taxon>Bacteria</taxon>
        <taxon>Bacillati</taxon>
        <taxon>Bacillota</taxon>
        <taxon>Bacilli</taxon>
        <taxon>Bacillales</taxon>
        <taxon>Bacillaceae</taxon>
        <taxon>Virgibacillus</taxon>
    </lineage>
</organism>
<protein>
    <recommendedName>
        <fullName evidence="3">DUF4031 domain-containing protein</fullName>
    </recommendedName>
</protein>
<gene>
    <name evidence="1" type="ORF">ACFO3D_03290</name>
</gene>
<dbReference type="RefSeq" id="WP_390293177.1">
    <property type="nucleotide sequence ID" value="NZ_JBHSFU010000003.1"/>
</dbReference>
<evidence type="ECO:0000313" key="2">
    <source>
        <dbReference type="Proteomes" id="UP001595989"/>
    </source>
</evidence>